<reference evidence="3" key="1">
    <citation type="submission" date="2019-08" db="EMBL/GenBank/DDBJ databases">
        <title>The genome of the North American firefly Photinus pyralis.</title>
        <authorList>
            <consortium name="Photinus pyralis genome working group"/>
            <person name="Fallon T.R."/>
            <person name="Sander Lower S.E."/>
            <person name="Weng J.-K."/>
        </authorList>
    </citation>
    <scope>NUCLEOTIDE SEQUENCE</scope>
    <source>
        <strain evidence="3">TRF0915ILg1</strain>
        <tissue evidence="3">Whole body</tissue>
    </source>
</reference>
<gene>
    <name evidence="3" type="ORF">ILUMI_20955</name>
</gene>
<evidence type="ECO:0008006" key="5">
    <source>
        <dbReference type="Google" id="ProtNLM"/>
    </source>
</evidence>
<keyword evidence="2" id="KW-0175">Coiled coil</keyword>
<feature type="coiled-coil region" evidence="2">
    <location>
        <begin position="107"/>
        <end position="191"/>
    </location>
</feature>
<sequence length="237" mass="27370">MLTTLKGKLLHVSKIGLLSPTNEEKPIQKPSIDLNAGAEILSHFQQEWAELHELNENNARKATTLAETINNMHDKINKDYNNIIDIIHIVNGKPSLNKSIDKCAVQLQQLHESFQNTEESLINLEQIIDKIELEKKKVDHKYQLTLYKEKKLANFEKLRTELAVKHAQSVMDQELKQKKMLEERQQAFEEAFNNDLETYKSLGTIPKIETKVQTSALLEEIQLDLDQQDLETFLNSK</sequence>
<comment type="caution">
    <text evidence="3">The sequence shown here is derived from an EMBL/GenBank/DDBJ whole genome shotgun (WGS) entry which is preliminary data.</text>
</comment>
<evidence type="ECO:0000256" key="1">
    <source>
        <dbReference type="ARBA" id="ARBA00008686"/>
    </source>
</evidence>
<accession>A0A8K0CHH8</accession>
<dbReference type="AlphaFoldDB" id="A0A8K0CHH8"/>
<dbReference type="PANTHER" id="PTHR16294:SF6">
    <property type="entry name" value="DYNAMIN N-TERMINAL DOMAIN-CONTAINING PROTEIN"/>
    <property type="match status" value="1"/>
</dbReference>
<dbReference type="GO" id="GO:0005737">
    <property type="term" value="C:cytoplasm"/>
    <property type="evidence" value="ECO:0007669"/>
    <property type="project" value="InterPro"/>
</dbReference>
<dbReference type="InterPro" id="IPR007531">
    <property type="entry name" value="Dysbindin"/>
</dbReference>
<dbReference type="Proteomes" id="UP000801492">
    <property type="component" value="Unassembled WGS sequence"/>
</dbReference>
<keyword evidence="4" id="KW-1185">Reference proteome</keyword>
<protein>
    <recommendedName>
        <fullName evidence="5">Dysbindin protein homolog</fullName>
    </recommendedName>
</protein>
<proteinExistence type="inferred from homology"/>
<evidence type="ECO:0000256" key="2">
    <source>
        <dbReference type="SAM" id="Coils"/>
    </source>
</evidence>
<name>A0A8K0CHH8_IGNLU</name>
<dbReference type="PANTHER" id="PTHR16294">
    <property type="entry name" value="DYSTROBREVIN BINDING PROTEIN 1 DYSBINDIN"/>
    <property type="match status" value="1"/>
</dbReference>
<organism evidence="3 4">
    <name type="scientific">Ignelater luminosus</name>
    <name type="common">Cucubano</name>
    <name type="synonym">Pyrophorus luminosus</name>
    <dbReference type="NCBI Taxonomy" id="2038154"/>
    <lineage>
        <taxon>Eukaryota</taxon>
        <taxon>Metazoa</taxon>
        <taxon>Ecdysozoa</taxon>
        <taxon>Arthropoda</taxon>
        <taxon>Hexapoda</taxon>
        <taxon>Insecta</taxon>
        <taxon>Pterygota</taxon>
        <taxon>Neoptera</taxon>
        <taxon>Endopterygota</taxon>
        <taxon>Coleoptera</taxon>
        <taxon>Polyphaga</taxon>
        <taxon>Elateriformia</taxon>
        <taxon>Elateroidea</taxon>
        <taxon>Elateridae</taxon>
        <taxon>Agrypninae</taxon>
        <taxon>Pyrophorini</taxon>
        <taxon>Ignelater</taxon>
    </lineage>
</organism>
<comment type="similarity">
    <text evidence="1">Belongs to the dysbindin family.</text>
</comment>
<evidence type="ECO:0000313" key="4">
    <source>
        <dbReference type="Proteomes" id="UP000801492"/>
    </source>
</evidence>
<dbReference type="OrthoDB" id="2445127at2759"/>
<evidence type="ECO:0000313" key="3">
    <source>
        <dbReference type="EMBL" id="KAF2885236.1"/>
    </source>
</evidence>
<dbReference type="EMBL" id="VTPC01089976">
    <property type="protein sequence ID" value="KAF2885236.1"/>
    <property type="molecule type" value="Genomic_DNA"/>
</dbReference>